<evidence type="ECO:0000256" key="1">
    <source>
        <dbReference type="SAM" id="MobiDB-lite"/>
    </source>
</evidence>
<keyword evidence="4" id="KW-1185">Reference proteome</keyword>
<dbReference type="Gramene" id="OGLUM07G20500.1">
    <property type="protein sequence ID" value="OGLUM07G20500.1"/>
    <property type="gene ID" value="OGLUM07G20500"/>
</dbReference>
<dbReference type="Proteomes" id="UP000026961">
    <property type="component" value="Chromosome 7"/>
</dbReference>
<accession>A0A0E0AM42</accession>
<organism evidence="3">
    <name type="scientific">Oryza glumipatula</name>
    <dbReference type="NCBI Taxonomy" id="40148"/>
    <lineage>
        <taxon>Eukaryota</taxon>
        <taxon>Viridiplantae</taxon>
        <taxon>Streptophyta</taxon>
        <taxon>Embryophyta</taxon>
        <taxon>Tracheophyta</taxon>
        <taxon>Spermatophyta</taxon>
        <taxon>Magnoliopsida</taxon>
        <taxon>Liliopsida</taxon>
        <taxon>Poales</taxon>
        <taxon>Poaceae</taxon>
        <taxon>BOP clade</taxon>
        <taxon>Oryzoideae</taxon>
        <taxon>Oryzeae</taxon>
        <taxon>Oryzinae</taxon>
        <taxon>Oryza</taxon>
    </lineage>
</organism>
<reference evidence="3" key="2">
    <citation type="submission" date="2018-05" db="EMBL/GenBank/DDBJ databases">
        <title>OgluRS3 (Oryza glumaepatula Reference Sequence Version 3).</title>
        <authorList>
            <person name="Zhang J."/>
            <person name="Kudrna D."/>
            <person name="Lee S."/>
            <person name="Talag J."/>
            <person name="Welchert J."/>
            <person name="Wing R.A."/>
        </authorList>
    </citation>
    <scope>NUCLEOTIDE SEQUENCE [LARGE SCALE GENOMIC DNA]</scope>
</reference>
<feature type="signal peptide" evidence="2">
    <location>
        <begin position="1"/>
        <end position="18"/>
    </location>
</feature>
<evidence type="ECO:0000313" key="3">
    <source>
        <dbReference type="EnsemblPlants" id="OGLUM07G20500.1"/>
    </source>
</evidence>
<name>A0A0E0AM42_9ORYZ</name>
<dbReference type="AlphaFoldDB" id="A0A0E0AM42"/>
<evidence type="ECO:0000313" key="4">
    <source>
        <dbReference type="Proteomes" id="UP000026961"/>
    </source>
</evidence>
<feature type="chain" id="PRO_5002354054" evidence="2">
    <location>
        <begin position="19"/>
        <end position="321"/>
    </location>
</feature>
<dbReference type="EnsemblPlants" id="OGLUM07G20500.1">
    <property type="protein sequence ID" value="OGLUM07G20500.1"/>
    <property type="gene ID" value="OGLUM07G20500"/>
</dbReference>
<keyword evidence="2" id="KW-0732">Signal</keyword>
<dbReference type="HOGENOM" id="CLU_867083_0_0_1"/>
<sequence length="321" mass="32828">MWWGAPAAAICVVVVAHARRATRPSATAHADAIACTLETHMHAWPTCRSAATPSPAGPGASAVDEAAGALAFLECLGDSATATGAGAGALELFFFFLDGGEGFFFLAGAGAGASGLVGMVAGASAAGEGGDATGASTGGDEAGGGVTLAALGAGAGALVDLPLQKIESPFLPRGCTPHRGGFPHGGAHMNTEHRTRPAAGRTCRSTCSVSSSALHLAAGSSSPIEEHHRLIELWRYDGQLGLVGLVLLWPDLDKNIRRSSNAARRPKVTGLPACLLVNGGDAPLIRKHPMLGALQKYSEQWLPRYNLISRWKIEVEAARSS</sequence>
<reference evidence="3" key="1">
    <citation type="submission" date="2015-04" db="UniProtKB">
        <authorList>
            <consortium name="EnsemblPlants"/>
        </authorList>
    </citation>
    <scope>IDENTIFICATION</scope>
</reference>
<feature type="region of interest" description="Disordered" evidence="1">
    <location>
        <begin position="182"/>
        <end position="201"/>
    </location>
</feature>
<protein>
    <submittedName>
        <fullName evidence="3">Uncharacterized protein</fullName>
    </submittedName>
</protein>
<proteinExistence type="predicted"/>
<evidence type="ECO:0000256" key="2">
    <source>
        <dbReference type="SAM" id="SignalP"/>
    </source>
</evidence>